<dbReference type="CDD" id="cd00222">
    <property type="entry name" value="CollagenBindB"/>
    <property type="match status" value="1"/>
</dbReference>
<feature type="domain" description="CNA-B" evidence="2">
    <location>
        <begin position="195"/>
        <end position="274"/>
    </location>
</feature>
<dbReference type="InterPro" id="IPR008454">
    <property type="entry name" value="Collagen-bd_Cna-like_B-typ_dom"/>
</dbReference>
<dbReference type="Gene3D" id="2.60.40.1140">
    <property type="entry name" value="Collagen-binding surface protein Cna, B-type domain"/>
    <property type="match status" value="1"/>
</dbReference>
<keyword evidence="1" id="KW-1133">Transmembrane helix</keyword>
<evidence type="ECO:0000259" key="3">
    <source>
        <dbReference type="Pfam" id="PF16555"/>
    </source>
</evidence>
<dbReference type="PATRIC" id="fig|29343.3.peg.1330"/>
<keyword evidence="5" id="KW-1185">Reference proteome</keyword>
<dbReference type="Gene3D" id="2.60.40.10">
    <property type="entry name" value="Immunoglobulins"/>
    <property type="match status" value="1"/>
</dbReference>
<sequence>MKQKLIRWVAASLCLFILLIILPVRQVSSAEAPQIDLNQTASLKLCEISCTTSQPIAGVELTLYRVAEYKTCNADSLALLKEYSACGIDINDLSTSEKQISAAGKAMVYIMTHKLSGITAVSDKNGVAEFDNLPLGLYLVKVCSHKARVKVASDMFFIYLPMYEKEGGWRYNIVAQPKSVFSTEGGEIVTTTRTARKIWDDEGNSQRRPPSVQVGLYRDGILVDVAVLNEVNNWSYSWSGLSDNFKWSVKELAVPKGYTASVKEGDTITTITNTYKPPTDQPRGILPLTGDSEKLIFICSAAAAVCVIFFAAEVVIRRRKKKSVI</sequence>
<gene>
    <name evidence="4" type="ORF">CCDG5_1264</name>
</gene>
<dbReference type="EMBL" id="LM995447">
    <property type="protein sequence ID" value="CDZ24378.1"/>
    <property type="molecule type" value="Genomic_DNA"/>
</dbReference>
<dbReference type="KEGG" id="ccel:CCDG5_1264"/>
<dbReference type="InterPro" id="IPR032364">
    <property type="entry name" value="GramPos_pilinD1_N"/>
</dbReference>
<feature type="domain" description="Gram-positive pilin subunit D1 N-terminal" evidence="3">
    <location>
        <begin position="51"/>
        <end position="176"/>
    </location>
</feature>
<evidence type="ECO:0000256" key="1">
    <source>
        <dbReference type="SAM" id="Phobius"/>
    </source>
</evidence>
<keyword evidence="1" id="KW-0472">Membrane</keyword>
<name>A0A078KPP2_9FIRM</name>
<reference evidence="5" key="1">
    <citation type="submission" date="2014-07" db="EMBL/GenBank/DDBJ databases">
        <authorList>
            <person name="Wibberg D."/>
        </authorList>
    </citation>
    <scope>NUCLEOTIDE SEQUENCE [LARGE SCALE GENOMIC DNA]</scope>
    <source>
        <strain evidence="5">DG5</strain>
    </source>
</reference>
<dbReference type="STRING" id="29343.CCDG5_1264"/>
<evidence type="ECO:0000259" key="2">
    <source>
        <dbReference type="Pfam" id="PF05738"/>
    </source>
</evidence>
<organism evidence="4 5">
    <name type="scientific">[Clostridium] cellulosi</name>
    <dbReference type="NCBI Taxonomy" id="29343"/>
    <lineage>
        <taxon>Bacteria</taxon>
        <taxon>Bacillati</taxon>
        <taxon>Bacillota</taxon>
        <taxon>Clostridia</taxon>
        <taxon>Eubacteriales</taxon>
        <taxon>Oscillospiraceae</taxon>
        <taxon>Oscillospiraceae incertae sedis</taxon>
    </lineage>
</organism>
<accession>A0A078KPP2</accession>
<dbReference type="HOGENOM" id="CLU_076305_0_0_9"/>
<dbReference type="InterPro" id="IPR013783">
    <property type="entry name" value="Ig-like_fold"/>
</dbReference>
<dbReference type="Pfam" id="PF05738">
    <property type="entry name" value="Cna_B"/>
    <property type="match status" value="1"/>
</dbReference>
<protein>
    <recommendedName>
        <fullName evidence="6">CNA-B domain-containing protein</fullName>
    </recommendedName>
</protein>
<dbReference type="Proteomes" id="UP000032431">
    <property type="component" value="Chromosome I"/>
</dbReference>
<keyword evidence="1" id="KW-0812">Transmembrane</keyword>
<dbReference type="SUPFAM" id="SSF49478">
    <property type="entry name" value="Cna protein B-type domain"/>
    <property type="match status" value="1"/>
</dbReference>
<evidence type="ECO:0000313" key="4">
    <source>
        <dbReference type="EMBL" id="CDZ24378.1"/>
    </source>
</evidence>
<proteinExistence type="predicted"/>
<feature type="transmembrane region" description="Helical" evidence="1">
    <location>
        <begin position="295"/>
        <end position="316"/>
    </location>
</feature>
<dbReference type="Pfam" id="PF16555">
    <property type="entry name" value="GramPos_pilinD1"/>
    <property type="match status" value="1"/>
</dbReference>
<evidence type="ECO:0008006" key="6">
    <source>
        <dbReference type="Google" id="ProtNLM"/>
    </source>
</evidence>
<evidence type="ECO:0000313" key="5">
    <source>
        <dbReference type="Proteomes" id="UP000032431"/>
    </source>
</evidence>
<dbReference type="AlphaFoldDB" id="A0A078KPP2"/>